<dbReference type="RefSeq" id="WP_009335708.1">
    <property type="nucleotide sequence ID" value="NZ_MBRJ01000041.1"/>
</dbReference>
<protein>
    <submittedName>
        <fullName evidence="1">Uncharacterized protein</fullName>
    </submittedName>
</protein>
<comment type="caution">
    <text evidence="1">The sequence shown here is derived from an EMBL/GenBank/DDBJ whole genome shotgun (WGS) entry which is preliminary data.</text>
</comment>
<organism evidence="1 2">
    <name type="scientific">Cytobacillus oceanisediminis</name>
    <dbReference type="NCBI Taxonomy" id="665099"/>
    <lineage>
        <taxon>Bacteria</taxon>
        <taxon>Bacillati</taxon>
        <taxon>Bacillota</taxon>
        <taxon>Bacilli</taxon>
        <taxon>Bacillales</taxon>
        <taxon>Bacillaceae</taxon>
        <taxon>Cytobacillus</taxon>
    </lineage>
</organism>
<accession>A0ABX3CNB1</accession>
<proteinExistence type="predicted"/>
<keyword evidence="2" id="KW-1185">Reference proteome</keyword>
<name>A0ABX3CNB1_9BACI</name>
<reference evidence="1 2" key="1">
    <citation type="submission" date="2016-07" db="EMBL/GenBank/DDBJ databases">
        <title>Bacillus oceanisediminis whole genome.</title>
        <authorList>
            <person name="Pal Y."/>
            <person name="Verma A."/>
            <person name="Mual P."/>
            <person name="Srinivasan K."/>
        </authorList>
    </citation>
    <scope>NUCLEOTIDE SEQUENCE [LARGE SCALE GENOMIC DNA]</scope>
    <source>
        <strain evidence="1 2">Bhandara28</strain>
    </source>
</reference>
<gene>
    <name evidence="1" type="ORF">BBV17_25415</name>
</gene>
<evidence type="ECO:0000313" key="2">
    <source>
        <dbReference type="Proteomes" id="UP000180194"/>
    </source>
</evidence>
<dbReference type="Proteomes" id="UP000180194">
    <property type="component" value="Unassembled WGS sequence"/>
</dbReference>
<evidence type="ECO:0000313" key="1">
    <source>
        <dbReference type="EMBL" id="OHX44567.1"/>
    </source>
</evidence>
<dbReference type="EMBL" id="MBRJ01000041">
    <property type="protein sequence ID" value="OHX44567.1"/>
    <property type="molecule type" value="Genomic_DNA"/>
</dbReference>
<sequence length="67" mass="7629">MDFHKGEKITIVLRGNIKPIHATFLAWMPSLEAEDQVYLLVECKGQQRRIHDMFIGKINGKTFTAAA</sequence>